<dbReference type="Proteomes" id="UP000887540">
    <property type="component" value="Unplaced"/>
</dbReference>
<evidence type="ECO:0000313" key="3">
    <source>
        <dbReference type="WBParaSite" id="ACRNAN_scaffold24199.g18775.t1"/>
    </source>
</evidence>
<dbReference type="GO" id="GO:0016197">
    <property type="term" value="P:endosomal transport"/>
    <property type="evidence" value="ECO:0007669"/>
    <property type="project" value="TreeGrafter"/>
</dbReference>
<keyword evidence="2" id="KW-1185">Reference proteome</keyword>
<dbReference type="GO" id="GO:0071203">
    <property type="term" value="C:WASH complex"/>
    <property type="evidence" value="ECO:0007669"/>
    <property type="project" value="InterPro"/>
</dbReference>
<dbReference type="InterPro" id="IPR028283">
    <property type="entry name" value="WASH-7_C"/>
</dbReference>
<protein>
    <submittedName>
        <fullName evidence="3">WASH complex subunit 7 C-terminal domain-containing protein</fullName>
    </submittedName>
</protein>
<dbReference type="WBParaSite" id="ACRNAN_scaffold24199.g18775.t1">
    <property type="protein sequence ID" value="ACRNAN_scaffold24199.g18775.t1"/>
    <property type="gene ID" value="ACRNAN_scaffold24199.g18775"/>
</dbReference>
<sequence length="109" mass="13367">MMSTNLRDRSRVGYILTLLNQCYFYESLNWFDSVSVKYEQEIEQIREEQRLAQRRKDESYAQTLTMKISQIEDLQREFQYLMCTVQSALRFFKQKDSEENQEESYLEEF</sequence>
<dbReference type="AlphaFoldDB" id="A0A914DDX3"/>
<dbReference type="GO" id="GO:0005768">
    <property type="term" value="C:endosome"/>
    <property type="evidence" value="ECO:0007669"/>
    <property type="project" value="TreeGrafter"/>
</dbReference>
<name>A0A914DDX3_9BILA</name>
<dbReference type="PANTHER" id="PTHR31409:SF0">
    <property type="entry name" value="WASH COMPLEX SUBUNIT 4"/>
    <property type="match status" value="1"/>
</dbReference>
<feature type="domain" description="WASH complex subunit 7 C-terminal" evidence="1">
    <location>
        <begin position="12"/>
        <end position="93"/>
    </location>
</feature>
<organism evidence="2 3">
    <name type="scientific">Acrobeloides nanus</name>
    <dbReference type="NCBI Taxonomy" id="290746"/>
    <lineage>
        <taxon>Eukaryota</taxon>
        <taxon>Metazoa</taxon>
        <taxon>Ecdysozoa</taxon>
        <taxon>Nematoda</taxon>
        <taxon>Chromadorea</taxon>
        <taxon>Rhabditida</taxon>
        <taxon>Tylenchina</taxon>
        <taxon>Cephalobomorpha</taxon>
        <taxon>Cephaloboidea</taxon>
        <taxon>Cephalobidae</taxon>
        <taxon>Acrobeloides</taxon>
    </lineage>
</organism>
<evidence type="ECO:0000313" key="2">
    <source>
        <dbReference type="Proteomes" id="UP000887540"/>
    </source>
</evidence>
<dbReference type="GO" id="GO:0007032">
    <property type="term" value="P:endosome organization"/>
    <property type="evidence" value="ECO:0007669"/>
    <property type="project" value="TreeGrafter"/>
</dbReference>
<dbReference type="Pfam" id="PF14746">
    <property type="entry name" value="WASH-7_C"/>
    <property type="match status" value="1"/>
</dbReference>
<dbReference type="PANTHER" id="PTHR31409">
    <property type="entry name" value="WASH COMPLEX SUBUNIT 4"/>
    <property type="match status" value="1"/>
</dbReference>
<reference evidence="3" key="1">
    <citation type="submission" date="2022-11" db="UniProtKB">
        <authorList>
            <consortium name="WormBaseParasite"/>
        </authorList>
    </citation>
    <scope>IDENTIFICATION</scope>
</reference>
<dbReference type="InterPro" id="IPR027307">
    <property type="entry name" value="WASH7"/>
</dbReference>
<proteinExistence type="predicted"/>
<accession>A0A914DDX3</accession>
<evidence type="ECO:0000259" key="1">
    <source>
        <dbReference type="Pfam" id="PF14746"/>
    </source>
</evidence>